<evidence type="ECO:0000313" key="2">
    <source>
        <dbReference type="EMBL" id="RVW68003.1"/>
    </source>
</evidence>
<evidence type="ECO:0000313" key="3">
    <source>
        <dbReference type="Proteomes" id="UP000288805"/>
    </source>
</evidence>
<reference evidence="2 3" key="1">
    <citation type="journal article" date="2018" name="PLoS Genet.">
        <title>Population sequencing reveals clonal diversity and ancestral inbreeding in the grapevine cultivar Chardonnay.</title>
        <authorList>
            <person name="Roach M.J."/>
            <person name="Johnson D.L."/>
            <person name="Bohlmann J."/>
            <person name="van Vuuren H.J."/>
            <person name="Jones S.J."/>
            <person name="Pretorius I.S."/>
            <person name="Schmidt S.A."/>
            <person name="Borneman A.R."/>
        </authorList>
    </citation>
    <scope>NUCLEOTIDE SEQUENCE [LARGE SCALE GENOMIC DNA]</scope>
    <source>
        <strain evidence="3">cv. Chardonnay</strain>
        <tissue evidence="2">Leaf</tissue>
    </source>
</reference>
<dbReference type="EMBL" id="QGNW01000555">
    <property type="protein sequence ID" value="RVW68003.1"/>
    <property type="molecule type" value="Genomic_DNA"/>
</dbReference>
<gene>
    <name evidence="2" type="ORF">CK203_065156</name>
</gene>
<evidence type="ECO:0000256" key="1">
    <source>
        <dbReference type="SAM" id="MobiDB-lite"/>
    </source>
</evidence>
<feature type="region of interest" description="Disordered" evidence="1">
    <location>
        <begin position="51"/>
        <end position="71"/>
    </location>
</feature>
<organism evidence="2 3">
    <name type="scientific">Vitis vinifera</name>
    <name type="common">Grape</name>
    <dbReference type="NCBI Taxonomy" id="29760"/>
    <lineage>
        <taxon>Eukaryota</taxon>
        <taxon>Viridiplantae</taxon>
        <taxon>Streptophyta</taxon>
        <taxon>Embryophyta</taxon>
        <taxon>Tracheophyta</taxon>
        <taxon>Spermatophyta</taxon>
        <taxon>Magnoliopsida</taxon>
        <taxon>eudicotyledons</taxon>
        <taxon>Gunneridae</taxon>
        <taxon>Pentapetalae</taxon>
        <taxon>rosids</taxon>
        <taxon>Vitales</taxon>
        <taxon>Vitaceae</taxon>
        <taxon>Viteae</taxon>
        <taxon>Vitis</taxon>
    </lineage>
</organism>
<sequence length="144" mass="16483">MKCCSTWEIYTNGFLKVKQHTIVITKQLDKGCPKDVEESLTHTSYQITIEVDSNSKSSQDEPGEAPQALGDEGKAMVDEFKELNLGTIEHLKTIYVSMFLCHSEEKSYFELSLEYKDVFAWTYKEMPSLDPKVVVHQLMVKHSV</sequence>
<accession>A0A438G707</accession>
<proteinExistence type="predicted"/>
<dbReference type="AlphaFoldDB" id="A0A438G707"/>
<dbReference type="Proteomes" id="UP000288805">
    <property type="component" value="Unassembled WGS sequence"/>
</dbReference>
<comment type="caution">
    <text evidence="2">The sequence shown here is derived from an EMBL/GenBank/DDBJ whole genome shotgun (WGS) entry which is preliminary data.</text>
</comment>
<name>A0A438G707_VITVI</name>
<protein>
    <submittedName>
        <fullName evidence="2">Uncharacterized protein</fullName>
    </submittedName>
</protein>